<proteinExistence type="predicted"/>
<protein>
    <submittedName>
        <fullName evidence="2">Uncharacterized protein</fullName>
    </submittedName>
</protein>
<keyword evidence="1" id="KW-0812">Transmembrane</keyword>
<accession>A0A415EVB8</accession>
<evidence type="ECO:0000313" key="3">
    <source>
        <dbReference type="Proteomes" id="UP000286288"/>
    </source>
</evidence>
<organism evidence="2 3">
    <name type="scientific">Enterococcus casseliflavus</name>
    <name type="common">Enterococcus flavescens</name>
    <dbReference type="NCBI Taxonomy" id="37734"/>
    <lineage>
        <taxon>Bacteria</taxon>
        <taxon>Bacillati</taxon>
        <taxon>Bacillota</taxon>
        <taxon>Bacilli</taxon>
        <taxon>Lactobacillales</taxon>
        <taxon>Enterococcaceae</taxon>
        <taxon>Enterococcus</taxon>
    </lineage>
</organism>
<keyword evidence="1" id="KW-0472">Membrane</keyword>
<feature type="transmembrane region" description="Helical" evidence="1">
    <location>
        <begin position="54"/>
        <end position="74"/>
    </location>
</feature>
<reference evidence="2 3" key="1">
    <citation type="submission" date="2018-08" db="EMBL/GenBank/DDBJ databases">
        <title>A genome reference for cultivated species of the human gut microbiota.</title>
        <authorList>
            <person name="Zou Y."/>
            <person name="Xue W."/>
            <person name="Luo G."/>
        </authorList>
    </citation>
    <scope>NUCLEOTIDE SEQUENCE [LARGE SCALE GENOMIC DNA]</scope>
    <source>
        <strain evidence="2 3">AF48-16</strain>
    </source>
</reference>
<name>A0A415EVB8_ENTCA</name>
<keyword evidence="1" id="KW-1133">Transmembrane helix</keyword>
<dbReference type="EMBL" id="QRMZ01000005">
    <property type="protein sequence ID" value="RHK07255.1"/>
    <property type="molecule type" value="Genomic_DNA"/>
</dbReference>
<sequence>MGLLIKDHVLHPTHCRSSASAIFFCCLRSSGVIRKKHSCSNGWLPVEQLCFNRFFVSFAFNLVLSASLFVLHFSQIEDFFCENRPICRPWWC</sequence>
<evidence type="ECO:0000256" key="1">
    <source>
        <dbReference type="SAM" id="Phobius"/>
    </source>
</evidence>
<dbReference type="AlphaFoldDB" id="A0A415EVB8"/>
<dbReference type="Proteomes" id="UP000286288">
    <property type="component" value="Unassembled WGS sequence"/>
</dbReference>
<comment type="caution">
    <text evidence="2">The sequence shown here is derived from an EMBL/GenBank/DDBJ whole genome shotgun (WGS) entry which is preliminary data.</text>
</comment>
<evidence type="ECO:0000313" key="2">
    <source>
        <dbReference type="EMBL" id="RHK07255.1"/>
    </source>
</evidence>
<gene>
    <name evidence="2" type="ORF">DW084_05175</name>
</gene>